<keyword evidence="2" id="KW-1185">Reference proteome</keyword>
<gene>
    <name evidence="1" type="ORF">Amon02_000221100</name>
</gene>
<dbReference type="Proteomes" id="UP001165064">
    <property type="component" value="Unassembled WGS sequence"/>
</dbReference>
<evidence type="ECO:0000313" key="1">
    <source>
        <dbReference type="EMBL" id="GME75559.1"/>
    </source>
</evidence>
<organism evidence="1 2">
    <name type="scientific">Ambrosiozyma monospora</name>
    <name type="common">Yeast</name>
    <name type="synonym">Endomycopsis monosporus</name>
    <dbReference type="NCBI Taxonomy" id="43982"/>
    <lineage>
        <taxon>Eukaryota</taxon>
        <taxon>Fungi</taxon>
        <taxon>Dikarya</taxon>
        <taxon>Ascomycota</taxon>
        <taxon>Saccharomycotina</taxon>
        <taxon>Pichiomycetes</taxon>
        <taxon>Pichiales</taxon>
        <taxon>Pichiaceae</taxon>
        <taxon>Ambrosiozyma</taxon>
    </lineage>
</organism>
<protein>
    <submittedName>
        <fullName evidence="1">Unnamed protein product</fullName>
    </submittedName>
</protein>
<name>A0ACB5SWV1_AMBMO</name>
<dbReference type="EMBL" id="BSXS01001241">
    <property type="protein sequence ID" value="GME75559.1"/>
    <property type="molecule type" value="Genomic_DNA"/>
</dbReference>
<evidence type="ECO:0000313" key="2">
    <source>
        <dbReference type="Proteomes" id="UP001165064"/>
    </source>
</evidence>
<proteinExistence type="predicted"/>
<sequence length="514" mass="58488">MTNTTIIPNTTIDSQLTSIIEEWCPQLLQFDSKLKASILNSPLWIWVLFYVSIVLLVIKFYVSRVVNICKLIPGKNTAEFEFEFESDQKQDKSTRTRKNLSVAGLIDLKIPEFRNNAISIFNLFFIGGHLQTMFAAVRNFRFSDQLYFGRRVVRFEDGGSASLDMVITKESYQSVQVSKTDIPEGQHELSSSTKTRYFTKQELKEQDNSTDDTPILIILHGLSGSSAESYCRCVLSRACYKYGFQGYVLNSRGCGETELTSPSLFCGLWTDDLREVIRNFKKTQPQRDIYVAGFSLGSSILGNYLTQEGENSGIKLAVMLASLWDLSTSFAFMSSGFLSNNLYLPVMTVPLVELCQKHFKMLSRNPIFVKNFTKENLKKVHRLKDFDDLITSKIFGFNCGNEYYRTASSRNGIFKIRTPLISIGAEDDPIIGGDSFQAIPYDEASLNPFITLINTSLGGHCAWFKWNNERWYAEPLAKLFSEFHLRCKSDPIVKKEELPVENKFKNGRLVGPFF</sequence>
<reference evidence="1" key="1">
    <citation type="submission" date="2023-04" db="EMBL/GenBank/DDBJ databases">
        <title>Ambrosiozyma monospora NBRC 10751.</title>
        <authorList>
            <person name="Ichikawa N."/>
            <person name="Sato H."/>
            <person name="Tonouchi N."/>
        </authorList>
    </citation>
    <scope>NUCLEOTIDE SEQUENCE</scope>
    <source>
        <strain evidence="1">NBRC 10751</strain>
    </source>
</reference>
<accession>A0ACB5SWV1</accession>
<comment type="caution">
    <text evidence="1">The sequence shown here is derived from an EMBL/GenBank/DDBJ whole genome shotgun (WGS) entry which is preliminary data.</text>
</comment>